<dbReference type="Gene3D" id="3.10.580.10">
    <property type="entry name" value="CBS-domain"/>
    <property type="match status" value="1"/>
</dbReference>
<evidence type="ECO:0000256" key="3">
    <source>
        <dbReference type="ARBA" id="ARBA00023122"/>
    </source>
</evidence>
<protein>
    <recommendedName>
        <fullName evidence="6">CBS domain-containing protein</fullName>
    </recommendedName>
</protein>
<dbReference type="PANTHER" id="PTHR13780">
    <property type="entry name" value="AMP-ACTIVATED PROTEIN KINASE, GAMMA REGULATORY SUBUNIT"/>
    <property type="match status" value="1"/>
</dbReference>
<proteinExistence type="inferred from homology"/>
<dbReference type="PANTHER" id="PTHR13780:SF99">
    <property type="entry name" value="CBS DOMAIN-CONTAINING PROTEIN"/>
    <property type="match status" value="1"/>
</dbReference>
<keyword evidence="2" id="KW-0677">Repeat</keyword>
<organism evidence="7 8">
    <name type="scientific">Trichostrongylus colubriformis</name>
    <name type="common">Black scour worm</name>
    <dbReference type="NCBI Taxonomy" id="6319"/>
    <lineage>
        <taxon>Eukaryota</taxon>
        <taxon>Metazoa</taxon>
        <taxon>Ecdysozoa</taxon>
        <taxon>Nematoda</taxon>
        <taxon>Chromadorea</taxon>
        <taxon>Rhabditida</taxon>
        <taxon>Rhabditina</taxon>
        <taxon>Rhabditomorpha</taxon>
        <taxon>Strongyloidea</taxon>
        <taxon>Trichostrongylidae</taxon>
        <taxon>Trichostrongylus</taxon>
    </lineage>
</organism>
<dbReference type="EMBL" id="WIXE01008695">
    <property type="protein sequence ID" value="KAK5979079.1"/>
    <property type="molecule type" value="Genomic_DNA"/>
</dbReference>
<dbReference type="AlphaFoldDB" id="A0AAN8ILL9"/>
<evidence type="ECO:0000313" key="7">
    <source>
        <dbReference type="EMBL" id="KAK5979079.1"/>
    </source>
</evidence>
<dbReference type="GO" id="GO:0005634">
    <property type="term" value="C:nucleus"/>
    <property type="evidence" value="ECO:0007669"/>
    <property type="project" value="TreeGrafter"/>
</dbReference>
<dbReference type="SUPFAM" id="SSF54631">
    <property type="entry name" value="CBS-domain pair"/>
    <property type="match status" value="1"/>
</dbReference>
<sequence length="213" mass="24065">MYEKVADLKIGTYTGIHYATQEMTLLDVLDMIIDNSISGVPIVDESTMKIVDVYTRFDAVAAAFSRTIDMSVTVREAIRQRERICGDRDGVVTAPEDVKMLDLIETFVEKNVHRVFLVDDCFRLKALISLTDLIVYMVLRPAVALQNSKDSGHEERQMAFATTPTFMYWGSDTCLVVSFEQSVSRVLVHSSFLLECLGVNIKPQFFRAYGFGH</sequence>
<evidence type="ECO:0000256" key="1">
    <source>
        <dbReference type="ARBA" id="ARBA00006750"/>
    </source>
</evidence>
<dbReference type="InterPro" id="IPR046342">
    <property type="entry name" value="CBS_dom_sf"/>
</dbReference>
<dbReference type="Proteomes" id="UP001331761">
    <property type="component" value="Unassembled WGS sequence"/>
</dbReference>
<evidence type="ECO:0000256" key="5">
    <source>
        <dbReference type="PROSITE-ProRule" id="PRU00703"/>
    </source>
</evidence>
<keyword evidence="3 5" id="KW-0129">CBS domain</keyword>
<accession>A0AAN8ILL9</accession>
<dbReference type="GO" id="GO:0019887">
    <property type="term" value="F:protein kinase regulator activity"/>
    <property type="evidence" value="ECO:0007669"/>
    <property type="project" value="TreeGrafter"/>
</dbReference>
<evidence type="ECO:0000259" key="6">
    <source>
        <dbReference type="PROSITE" id="PS51371"/>
    </source>
</evidence>
<dbReference type="GO" id="GO:0005737">
    <property type="term" value="C:cytoplasm"/>
    <property type="evidence" value="ECO:0007669"/>
    <property type="project" value="TreeGrafter"/>
</dbReference>
<keyword evidence="8" id="KW-1185">Reference proteome</keyword>
<dbReference type="InterPro" id="IPR000644">
    <property type="entry name" value="CBS_dom"/>
</dbReference>
<dbReference type="Pfam" id="PF00571">
    <property type="entry name" value="CBS"/>
    <property type="match status" value="2"/>
</dbReference>
<dbReference type="GO" id="GO:0019901">
    <property type="term" value="F:protein kinase binding"/>
    <property type="evidence" value="ECO:0007669"/>
    <property type="project" value="TreeGrafter"/>
</dbReference>
<dbReference type="PROSITE" id="PS51371">
    <property type="entry name" value="CBS"/>
    <property type="match status" value="2"/>
</dbReference>
<gene>
    <name evidence="7" type="ORF">GCK32_003035</name>
</gene>
<comment type="caution">
    <text evidence="7">The sequence shown here is derived from an EMBL/GenBank/DDBJ whole genome shotgun (WGS) entry which is preliminary data.</text>
</comment>
<evidence type="ECO:0000256" key="4">
    <source>
        <dbReference type="ARBA" id="ARBA00025878"/>
    </source>
</evidence>
<dbReference type="GO" id="GO:0031588">
    <property type="term" value="C:nucleotide-activated protein kinase complex"/>
    <property type="evidence" value="ECO:0007669"/>
    <property type="project" value="TreeGrafter"/>
</dbReference>
<feature type="domain" description="CBS" evidence="6">
    <location>
        <begin position="86"/>
        <end position="145"/>
    </location>
</feature>
<evidence type="ECO:0000256" key="2">
    <source>
        <dbReference type="ARBA" id="ARBA00022737"/>
    </source>
</evidence>
<comment type="similarity">
    <text evidence="1">Belongs to the 5'-AMP-activated protein kinase gamma subunit family.</text>
</comment>
<dbReference type="GO" id="GO:0016208">
    <property type="term" value="F:AMP binding"/>
    <property type="evidence" value="ECO:0007669"/>
    <property type="project" value="TreeGrafter"/>
</dbReference>
<dbReference type="SMART" id="SM00116">
    <property type="entry name" value="CBS"/>
    <property type="match status" value="2"/>
</dbReference>
<comment type="subunit">
    <text evidence="4">AMPK is a heterotrimer of an alpha catalytic subunit (PRKAA1 or PRKAA2), a beta (PRKAB1 or PRKAB2) and a gamma non-catalytic subunits (PRKAG1, PRKAG2 or PRKAG3). Interacts with FNIP1 and FNIP2.</text>
</comment>
<dbReference type="InterPro" id="IPR050511">
    <property type="entry name" value="AMPK_gamma/SDS23_families"/>
</dbReference>
<evidence type="ECO:0000313" key="8">
    <source>
        <dbReference type="Proteomes" id="UP001331761"/>
    </source>
</evidence>
<name>A0AAN8ILL9_TRICO</name>
<feature type="domain" description="CBS" evidence="6">
    <location>
        <begin position="12"/>
        <end position="70"/>
    </location>
</feature>
<reference evidence="7 8" key="1">
    <citation type="submission" date="2019-10" db="EMBL/GenBank/DDBJ databases">
        <title>Assembly and Annotation for the nematode Trichostrongylus colubriformis.</title>
        <authorList>
            <person name="Martin J."/>
        </authorList>
    </citation>
    <scope>NUCLEOTIDE SEQUENCE [LARGE SCALE GENOMIC DNA]</scope>
    <source>
        <strain evidence="7">G859</strain>
        <tissue evidence="7">Whole worm</tissue>
    </source>
</reference>